<reference evidence="1 2" key="1">
    <citation type="journal article" date="2014" name="Antonie Van Leeuwenhoek">
        <title>Hyphomonas beringensis sp. nov. and Hyphomonas chukchiensis sp. nov., isolated from surface seawater of the Bering Sea and Chukchi Sea.</title>
        <authorList>
            <person name="Li C."/>
            <person name="Lai Q."/>
            <person name="Li G."/>
            <person name="Dong C."/>
            <person name="Wang J."/>
            <person name="Liao Y."/>
            <person name="Shao Z."/>
        </authorList>
    </citation>
    <scope>NUCLEOTIDE SEQUENCE [LARGE SCALE GENOMIC DNA]</scope>
    <source>
        <strain evidence="1 2">VP2</strain>
    </source>
</reference>
<keyword evidence="2" id="KW-1185">Reference proteome</keyword>
<dbReference type="EMBL" id="ARYJ01000005">
    <property type="protein sequence ID" value="KCZ88613.1"/>
    <property type="molecule type" value="Genomic_DNA"/>
</dbReference>
<protein>
    <submittedName>
        <fullName evidence="1">Uncharacterized protein</fullName>
    </submittedName>
</protein>
<name>A0A059FDN0_9PROT</name>
<accession>A0A059FDN0</accession>
<dbReference type="Proteomes" id="UP000024816">
    <property type="component" value="Unassembled WGS sequence"/>
</dbReference>
<organism evidence="1 2">
    <name type="scientific">Hyphomonas jannaschiana VP2</name>
    <dbReference type="NCBI Taxonomy" id="1280952"/>
    <lineage>
        <taxon>Bacteria</taxon>
        <taxon>Pseudomonadati</taxon>
        <taxon>Pseudomonadota</taxon>
        <taxon>Alphaproteobacteria</taxon>
        <taxon>Hyphomonadales</taxon>
        <taxon>Hyphomonadaceae</taxon>
        <taxon>Hyphomonas</taxon>
    </lineage>
</organism>
<proteinExistence type="predicted"/>
<gene>
    <name evidence="1" type="ORF">HJA_09599</name>
</gene>
<evidence type="ECO:0000313" key="2">
    <source>
        <dbReference type="Proteomes" id="UP000024816"/>
    </source>
</evidence>
<evidence type="ECO:0000313" key="1">
    <source>
        <dbReference type="EMBL" id="KCZ88613.1"/>
    </source>
</evidence>
<sequence>MIFMTHVQNQTFRLIGWVHDSPKWTVFDILLNRPTKRERIGPRNELFLDGRLFASKIFYFEAGLRISPPSQ</sequence>
<comment type="caution">
    <text evidence="1">The sequence shown here is derived from an EMBL/GenBank/DDBJ whole genome shotgun (WGS) entry which is preliminary data.</text>
</comment>
<dbReference type="AlphaFoldDB" id="A0A059FDN0"/>